<evidence type="ECO:0000259" key="1">
    <source>
        <dbReference type="Pfam" id="PF00005"/>
    </source>
</evidence>
<dbReference type="EMBL" id="BARV01037351">
    <property type="protein sequence ID" value="GAI49930.1"/>
    <property type="molecule type" value="Genomic_DNA"/>
</dbReference>
<dbReference type="InterPro" id="IPR003439">
    <property type="entry name" value="ABC_transporter-like_ATP-bd"/>
</dbReference>
<name>X1QFX5_9ZZZZ</name>
<evidence type="ECO:0000313" key="2">
    <source>
        <dbReference type="EMBL" id="GAI49930.1"/>
    </source>
</evidence>
<accession>X1QFX5</accession>
<proteinExistence type="predicted"/>
<reference evidence="2" key="1">
    <citation type="journal article" date="2014" name="Front. Microbiol.">
        <title>High frequency of phylogenetically diverse reductive dehalogenase-homologous genes in deep subseafloor sedimentary metagenomes.</title>
        <authorList>
            <person name="Kawai M."/>
            <person name="Futagami T."/>
            <person name="Toyoda A."/>
            <person name="Takaki Y."/>
            <person name="Nishi S."/>
            <person name="Hori S."/>
            <person name="Arai W."/>
            <person name="Tsubouchi T."/>
            <person name="Morono Y."/>
            <person name="Uchiyama I."/>
            <person name="Ito T."/>
            <person name="Fujiyama A."/>
            <person name="Inagaki F."/>
            <person name="Takami H."/>
        </authorList>
    </citation>
    <scope>NUCLEOTIDE SEQUENCE</scope>
    <source>
        <strain evidence="2">Expedition CK06-06</strain>
    </source>
</reference>
<feature type="domain" description="ABC transporter" evidence="1">
    <location>
        <begin position="15"/>
        <end position="53"/>
    </location>
</feature>
<comment type="caution">
    <text evidence="2">The sequence shown here is derived from an EMBL/GenBank/DDBJ whole genome shotgun (WGS) entry which is preliminary data.</text>
</comment>
<sequence length="74" mass="8208">MPSIRLENISKYICQDVKLEILDKELLVLLGPNGAGKTTLLNIIAGLTDYNGSMPKYFARPPHTPQSILSLLLR</sequence>
<dbReference type="AlphaFoldDB" id="X1QFX5"/>
<dbReference type="GO" id="GO:0016887">
    <property type="term" value="F:ATP hydrolysis activity"/>
    <property type="evidence" value="ECO:0007669"/>
    <property type="project" value="InterPro"/>
</dbReference>
<gene>
    <name evidence="2" type="ORF">S06H3_57805</name>
</gene>
<dbReference type="SUPFAM" id="SSF52540">
    <property type="entry name" value="P-loop containing nucleoside triphosphate hydrolases"/>
    <property type="match status" value="1"/>
</dbReference>
<dbReference type="Gene3D" id="3.40.50.300">
    <property type="entry name" value="P-loop containing nucleotide triphosphate hydrolases"/>
    <property type="match status" value="1"/>
</dbReference>
<organism evidence="2">
    <name type="scientific">marine sediment metagenome</name>
    <dbReference type="NCBI Taxonomy" id="412755"/>
    <lineage>
        <taxon>unclassified sequences</taxon>
        <taxon>metagenomes</taxon>
        <taxon>ecological metagenomes</taxon>
    </lineage>
</organism>
<dbReference type="GO" id="GO:0005524">
    <property type="term" value="F:ATP binding"/>
    <property type="evidence" value="ECO:0007669"/>
    <property type="project" value="InterPro"/>
</dbReference>
<dbReference type="InterPro" id="IPR027417">
    <property type="entry name" value="P-loop_NTPase"/>
</dbReference>
<protein>
    <recommendedName>
        <fullName evidence="1">ABC transporter domain-containing protein</fullName>
    </recommendedName>
</protein>
<dbReference type="Pfam" id="PF00005">
    <property type="entry name" value="ABC_tran"/>
    <property type="match status" value="1"/>
</dbReference>